<reference evidence="1 2" key="1">
    <citation type="submission" date="2017-05" db="EMBL/GenBank/DDBJ databases">
        <authorList>
            <person name="Varghese N."/>
            <person name="Submissions S."/>
        </authorList>
    </citation>
    <scope>NUCLEOTIDE SEQUENCE [LARGE SCALE GENOMIC DNA]</scope>
    <source>
        <strain evidence="1 2">DSM 28214</strain>
    </source>
</reference>
<organism evidence="1 2">
    <name type="scientific">Chryseobacterium profundimaris</name>
    <dbReference type="NCBI Taxonomy" id="1387275"/>
    <lineage>
        <taxon>Bacteria</taxon>
        <taxon>Pseudomonadati</taxon>
        <taxon>Bacteroidota</taxon>
        <taxon>Flavobacteriia</taxon>
        <taxon>Flavobacteriales</taxon>
        <taxon>Weeksellaceae</taxon>
        <taxon>Chryseobacterium group</taxon>
        <taxon>Chryseobacterium</taxon>
    </lineage>
</organism>
<protein>
    <submittedName>
        <fullName evidence="1">Uncharacterized protein</fullName>
    </submittedName>
</protein>
<comment type="caution">
    <text evidence="1">The sequence shown here is derived from an EMBL/GenBank/DDBJ whole genome shotgun (WGS) entry which is preliminary data.</text>
</comment>
<keyword evidence="2" id="KW-1185">Reference proteome</keyword>
<dbReference type="Proteomes" id="UP001157960">
    <property type="component" value="Unassembled WGS sequence"/>
</dbReference>
<sequence length="116" mass="14349">MKNLYNKGKYRSFEYAKHLRPFLKRIGNKKFRKTEKQEIESQLNDFIRFQKVRKKRQFKIWVKITTEDGVRKYSEYKNFYSEKSLQDSIKRNAVTHFFILKNEKNENKNSRKTKRS</sequence>
<evidence type="ECO:0000313" key="2">
    <source>
        <dbReference type="Proteomes" id="UP001157960"/>
    </source>
</evidence>
<dbReference type="RefSeq" id="WP_283422437.1">
    <property type="nucleotide sequence ID" value="NZ_FXTZ01000007.1"/>
</dbReference>
<evidence type="ECO:0000313" key="1">
    <source>
        <dbReference type="EMBL" id="SMP23738.1"/>
    </source>
</evidence>
<accession>A0ABY1P1N5</accession>
<dbReference type="EMBL" id="FXTZ01000007">
    <property type="protein sequence ID" value="SMP23738.1"/>
    <property type="molecule type" value="Genomic_DNA"/>
</dbReference>
<proteinExistence type="predicted"/>
<gene>
    <name evidence="1" type="ORF">SAMN06264346_107168</name>
</gene>
<name>A0ABY1P1N5_9FLAO</name>